<keyword evidence="7" id="KW-1185">Reference proteome</keyword>
<name>A0AAD6CG97_9EURO</name>
<dbReference type="GeneID" id="81596655"/>
<dbReference type="CDD" id="cd00067">
    <property type="entry name" value="GAL4"/>
    <property type="match status" value="1"/>
</dbReference>
<dbReference type="SMART" id="SM00066">
    <property type="entry name" value="GAL4"/>
    <property type="match status" value="1"/>
</dbReference>
<dbReference type="InterPro" id="IPR021858">
    <property type="entry name" value="Fun_TF"/>
</dbReference>
<evidence type="ECO:0000313" key="7">
    <source>
        <dbReference type="Proteomes" id="UP001213681"/>
    </source>
</evidence>
<evidence type="ECO:0000256" key="4">
    <source>
        <dbReference type="ARBA" id="ARBA00023242"/>
    </source>
</evidence>
<evidence type="ECO:0000256" key="1">
    <source>
        <dbReference type="ARBA" id="ARBA00023015"/>
    </source>
</evidence>
<dbReference type="PANTHER" id="PTHR38791:SF11">
    <property type="entry name" value="ZN(II)2CYS6 TRANSCRIPTION FACTOR (EUROFUNG)"/>
    <property type="match status" value="1"/>
</dbReference>
<reference evidence="6" key="1">
    <citation type="submission" date="2022-12" db="EMBL/GenBank/DDBJ databases">
        <authorList>
            <person name="Petersen C."/>
        </authorList>
    </citation>
    <scope>NUCLEOTIDE SEQUENCE</scope>
    <source>
        <strain evidence="6">IBT 16125</strain>
    </source>
</reference>
<dbReference type="Pfam" id="PF00172">
    <property type="entry name" value="Zn_clus"/>
    <property type="match status" value="1"/>
</dbReference>
<feature type="domain" description="Zn(2)-C6 fungal-type" evidence="5">
    <location>
        <begin position="11"/>
        <end position="39"/>
    </location>
</feature>
<dbReference type="GO" id="GO:0003677">
    <property type="term" value="F:DNA binding"/>
    <property type="evidence" value="ECO:0007669"/>
    <property type="project" value="UniProtKB-KW"/>
</dbReference>
<evidence type="ECO:0000313" key="6">
    <source>
        <dbReference type="EMBL" id="KAJ5461477.1"/>
    </source>
</evidence>
<evidence type="ECO:0000256" key="3">
    <source>
        <dbReference type="ARBA" id="ARBA00023163"/>
    </source>
</evidence>
<comment type="caution">
    <text evidence="6">The sequence shown here is derived from an EMBL/GenBank/DDBJ whole genome shotgun (WGS) entry which is preliminary data.</text>
</comment>
<reference evidence="6" key="2">
    <citation type="journal article" date="2023" name="IMA Fungus">
        <title>Comparative genomic study of the Penicillium genus elucidates a diverse pangenome and 15 lateral gene transfer events.</title>
        <authorList>
            <person name="Petersen C."/>
            <person name="Sorensen T."/>
            <person name="Nielsen M.R."/>
            <person name="Sondergaard T.E."/>
            <person name="Sorensen J.L."/>
            <person name="Fitzpatrick D.A."/>
            <person name="Frisvad J.C."/>
            <person name="Nielsen K.L."/>
        </authorList>
    </citation>
    <scope>NUCLEOTIDE SEQUENCE</scope>
    <source>
        <strain evidence="6">IBT 16125</strain>
    </source>
</reference>
<dbReference type="Gene3D" id="4.10.240.10">
    <property type="entry name" value="Zn(2)-C6 fungal-type DNA-binding domain"/>
    <property type="match status" value="1"/>
</dbReference>
<sequence length="474" mass="52807">MRGNPATPSKACQPCRIKRRKCDMLRPGCSQCRRANIECGGYRDAFSLRLRDQTSLAARKTHERITRSRSPAPKIESDKKISMNALITRELPDTPETLALSYFMHIYAPTGAFEYLVDVSATYLTTGSLGDALLAPSLLLFAQNLRLPSVQSLAQSHYARALRSTNSALSSPDLATSDSTLLAVLLLSLFEALDFQGRAIPVNWNAHTRGASGLLRLRGDRQFDNSLGRHLFRHASLNIRTHCAQLGVTTPSLLSTLESAHLEQIYPTGRTRQFGQVVDAIANLRANVKHLSAIEHLFKLFELDAELATILDDLWIDVPYEIVDATAIQGSVYTYKNKVYRYPSQKLARAWNMVRITRLFIIQMLSYALASPRTLEFSKVVRTRVQELVSVTGTELISDILHSVPFALELSINPIVSARSLIYPLSGIAVFEFALPDAAEFALNILGFIGRQYGFPHAIDSANMILQTKDLEDW</sequence>
<dbReference type="PANTHER" id="PTHR38791">
    <property type="entry name" value="ZN(II)2CYS6 TRANSCRIPTION FACTOR (EUROFUNG)-RELATED-RELATED"/>
    <property type="match status" value="1"/>
</dbReference>
<dbReference type="AlphaFoldDB" id="A0AAD6CG97"/>
<dbReference type="PROSITE" id="PS50048">
    <property type="entry name" value="ZN2_CY6_FUNGAL_2"/>
    <property type="match status" value="1"/>
</dbReference>
<evidence type="ECO:0000259" key="5">
    <source>
        <dbReference type="PROSITE" id="PS50048"/>
    </source>
</evidence>
<dbReference type="InterPro" id="IPR001138">
    <property type="entry name" value="Zn2Cys6_DnaBD"/>
</dbReference>
<gene>
    <name evidence="6" type="ORF">N7458_003029</name>
</gene>
<accession>A0AAD6CG97</accession>
<protein>
    <recommendedName>
        <fullName evidence="5">Zn(2)-C6 fungal-type domain-containing protein</fullName>
    </recommendedName>
</protein>
<dbReference type="SUPFAM" id="SSF57701">
    <property type="entry name" value="Zn2/Cys6 DNA-binding domain"/>
    <property type="match status" value="1"/>
</dbReference>
<keyword evidence="4" id="KW-0539">Nucleus</keyword>
<dbReference type="EMBL" id="JAPVEA010000002">
    <property type="protein sequence ID" value="KAJ5461477.1"/>
    <property type="molecule type" value="Genomic_DNA"/>
</dbReference>
<keyword evidence="1" id="KW-0805">Transcription regulation</keyword>
<dbReference type="PROSITE" id="PS00463">
    <property type="entry name" value="ZN2_CY6_FUNGAL_1"/>
    <property type="match status" value="1"/>
</dbReference>
<organism evidence="6 7">
    <name type="scientific">Penicillium daleae</name>
    <dbReference type="NCBI Taxonomy" id="63821"/>
    <lineage>
        <taxon>Eukaryota</taxon>
        <taxon>Fungi</taxon>
        <taxon>Dikarya</taxon>
        <taxon>Ascomycota</taxon>
        <taxon>Pezizomycotina</taxon>
        <taxon>Eurotiomycetes</taxon>
        <taxon>Eurotiomycetidae</taxon>
        <taxon>Eurotiales</taxon>
        <taxon>Aspergillaceae</taxon>
        <taxon>Penicillium</taxon>
    </lineage>
</organism>
<dbReference type="GO" id="GO:0000981">
    <property type="term" value="F:DNA-binding transcription factor activity, RNA polymerase II-specific"/>
    <property type="evidence" value="ECO:0007669"/>
    <property type="project" value="InterPro"/>
</dbReference>
<keyword evidence="2" id="KW-0238">DNA-binding</keyword>
<dbReference type="InterPro" id="IPR036864">
    <property type="entry name" value="Zn2-C6_fun-type_DNA-bd_sf"/>
</dbReference>
<dbReference type="GO" id="GO:0008270">
    <property type="term" value="F:zinc ion binding"/>
    <property type="evidence" value="ECO:0007669"/>
    <property type="project" value="InterPro"/>
</dbReference>
<dbReference type="Proteomes" id="UP001213681">
    <property type="component" value="Unassembled WGS sequence"/>
</dbReference>
<dbReference type="Pfam" id="PF11951">
    <property type="entry name" value="Fungal_trans_2"/>
    <property type="match status" value="1"/>
</dbReference>
<dbReference type="InterPro" id="IPR053175">
    <property type="entry name" value="DHMBA_Reg_Transcription_Factor"/>
</dbReference>
<proteinExistence type="predicted"/>
<keyword evidence="3" id="KW-0804">Transcription</keyword>
<dbReference type="RefSeq" id="XP_056770519.1">
    <property type="nucleotide sequence ID" value="XM_056906412.1"/>
</dbReference>
<evidence type="ECO:0000256" key="2">
    <source>
        <dbReference type="ARBA" id="ARBA00023125"/>
    </source>
</evidence>